<feature type="domain" description="PRC-barrel" evidence="2">
    <location>
        <begin position="8"/>
        <end position="56"/>
    </location>
</feature>
<dbReference type="InterPro" id="IPR014747">
    <property type="entry name" value="Bac_photo_RC_H_C"/>
</dbReference>
<reference evidence="4 5" key="1">
    <citation type="submission" date="2021-01" db="EMBL/GenBank/DDBJ databases">
        <title>WGS of actinomycetes isolated from Thailand.</title>
        <authorList>
            <person name="Thawai C."/>
        </authorList>
    </citation>
    <scope>NUCLEOTIDE SEQUENCE [LARGE SCALE GENOMIC DNA]</scope>
    <source>
        <strain evidence="4 5">LPG 2</strain>
    </source>
</reference>
<dbReference type="InterPro" id="IPR027275">
    <property type="entry name" value="PRC-brl_dom"/>
</dbReference>
<dbReference type="InterPro" id="IPR011033">
    <property type="entry name" value="PRC_barrel-like_sf"/>
</dbReference>
<accession>A0ABS1M9P8</accession>
<evidence type="ECO:0000313" key="5">
    <source>
        <dbReference type="Proteomes" id="UP000602198"/>
    </source>
</evidence>
<evidence type="ECO:0000256" key="1">
    <source>
        <dbReference type="SAM" id="MobiDB-lite"/>
    </source>
</evidence>
<feature type="domain" description="DUF2382" evidence="3">
    <location>
        <begin position="139"/>
        <end position="244"/>
    </location>
</feature>
<dbReference type="Pfam" id="PF09557">
    <property type="entry name" value="DUF2382"/>
    <property type="match status" value="1"/>
</dbReference>
<evidence type="ECO:0000259" key="2">
    <source>
        <dbReference type="Pfam" id="PF05239"/>
    </source>
</evidence>
<dbReference type="PANTHER" id="PTHR38463">
    <property type="entry name" value="STRESS RESPONSE PROTEIN YSNF"/>
    <property type="match status" value="1"/>
</dbReference>
<dbReference type="SUPFAM" id="SSF50346">
    <property type="entry name" value="PRC-barrel domain"/>
    <property type="match status" value="1"/>
</dbReference>
<dbReference type="RefSeq" id="WP_201949065.1">
    <property type="nucleotide sequence ID" value="NZ_JAERRJ010000007.1"/>
</dbReference>
<dbReference type="Proteomes" id="UP000602198">
    <property type="component" value="Unassembled WGS sequence"/>
</dbReference>
<dbReference type="PANTHER" id="PTHR38463:SF1">
    <property type="entry name" value="STRESS RESPONSE PROTEIN YSNF"/>
    <property type="match status" value="1"/>
</dbReference>
<dbReference type="InterPro" id="IPR019060">
    <property type="entry name" value="DUF2382"/>
</dbReference>
<evidence type="ECO:0000313" key="4">
    <source>
        <dbReference type="EMBL" id="MBL1076479.1"/>
    </source>
</evidence>
<sequence length="261" mass="28988">MANPTMESLIGATVYDSAGEPIGRVENFYLDNQTGAPTWVAMMDATGDGPTLIPLDGAGYRTEDMSLRVPYAEKQIRTAPHLEHDGRIDPRAEQELMAYYSSGQRRSIPMGATNAAARQRIRPGAEEPMTYGGDQGAGLTRSEERLVVGTDREETGTARLHKYVVEEEQTITVPTTHEEARLVREPITDRTDATIGEQDQEIVLHADRVTAHKETVPVERVGLVVDEVADEQTVSDTVRKERIEAEGVREDRMRDEKNDRA</sequence>
<organism evidence="4 5">
    <name type="scientific">Nocardia acididurans</name>
    <dbReference type="NCBI Taxonomy" id="2802282"/>
    <lineage>
        <taxon>Bacteria</taxon>
        <taxon>Bacillati</taxon>
        <taxon>Actinomycetota</taxon>
        <taxon>Actinomycetes</taxon>
        <taxon>Mycobacteriales</taxon>
        <taxon>Nocardiaceae</taxon>
        <taxon>Nocardia</taxon>
    </lineage>
</organism>
<evidence type="ECO:0000259" key="3">
    <source>
        <dbReference type="Pfam" id="PF09557"/>
    </source>
</evidence>
<proteinExistence type="predicted"/>
<gene>
    <name evidence="4" type="ORF">JK358_18940</name>
</gene>
<dbReference type="InterPro" id="IPR052967">
    <property type="entry name" value="Stress_Response_Assoc"/>
</dbReference>
<dbReference type="Gene3D" id="3.90.50.10">
    <property type="entry name" value="Photosynthetic Reaction Center, subunit H, domain 2"/>
    <property type="match status" value="1"/>
</dbReference>
<dbReference type="Pfam" id="PF05239">
    <property type="entry name" value="PRC"/>
    <property type="match status" value="1"/>
</dbReference>
<comment type="caution">
    <text evidence="4">The sequence shown here is derived from an EMBL/GenBank/DDBJ whole genome shotgun (WGS) entry which is preliminary data.</text>
</comment>
<feature type="region of interest" description="Disordered" evidence="1">
    <location>
        <begin position="232"/>
        <end position="261"/>
    </location>
</feature>
<dbReference type="EMBL" id="JAERRJ010000007">
    <property type="protein sequence ID" value="MBL1076479.1"/>
    <property type="molecule type" value="Genomic_DNA"/>
</dbReference>
<protein>
    <submittedName>
        <fullName evidence="4">PRC and DUF2382 domain-containing protein</fullName>
    </submittedName>
</protein>
<keyword evidence="5" id="KW-1185">Reference proteome</keyword>
<feature type="compositionally biased region" description="Basic and acidic residues" evidence="1">
    <location>
        <begin position="237"/>
        <end position="261"/>
    </location>
</feature>
<name>A0ABS1M9P8_9NOCA</name>